<dbReference type="Proteomes" id="UP000067626">
    <property type="component" value="Chromosome"/>
</dbReference>
<feature type="domain" description="DUF2169" evidence="1">
    <location>
        <begin position="27"/>
        <end position="298"/>
    </location>
</feature>
<evidence type="ECO:0000313" key="3">
    <source>
        <dbReference type="Proteomes" id="UP000067626"/>
    </source>
</evidence>
<dbReference type="Pfam" id="PF09937">
    <property type="entry name" value="DUF2169"/>
    <property type="match status" value="1"/>
</dbReference>
<organism evidence="2 3">
    <name type="scientific">Chondromyces crocatus</name>
    <dbReference type="NCBI Taxonomy" id="52"/>
    <lineage>
        <taxon>Bacteria</taxon>
        <taxon>Pseudomonadati</taxon>
        <taxon>Myxococcota</taxon>
        <taxon>Polyangia</taxon>
        <taxon>Polyangiales</taxon>
        <taxon>Polyangiaceae</taxon>
        <taxon>Chondromyces</taxon>
    </lineage>
</organism>
<accession>A0A0K1EPZ0</accession>
<sequence>MDFVNHTKFPASVFRMAFGEDKVAASLLTRVTYGLDGTKFIPSAEQPWIVSSAPWRGPQGPMDSDLVFIKGGVDLFVFGHAYALRGKPTPQMDVEVAVDDWKSTVKVFGERVWWKPMGTLVPTNPIPFTIMPLQPAYAFGGKDTWDEREIAWPDNPEGKGFYLEAASAVDRPLPNLENPDERIQRWDDRPEPAGTTPIAITTSMRMKRGASFDERGQVTELRPVLYNAAYPRLVAPRLKPGQTVRLTGVHPSGPLSFQLPDARLFARVRFGDDVREVPLAIDQIGFELEAKRAFIAYRYPFRYTIHALQRRACELFERP</sequence>
<dbReference type="EMBL" id="CP012159">
    <property type="protein sequence ID" value="AKT42712.1"/>
    <property type="molecule type" value="Genomic_DNA"/>
</dbReference>
<dbReference type="STRING" id="52.CMC5_069390"/>
<gene>
    <name evidence="2" type="ORF">CMC5_069390</name>
</gene>
<dbReference type="InterPro" id="IPR018683">
    <property type="entry name" value="DUF2169"/>
</dbReference>
<proteinExistence type="predicted"/>
<evidence type="ECO:0000313" key="2">
    <source>
        <dbReference type="EMBL" id="AKT42712.1"/>
    </source>
</evidence>
<reference evidence="2 3" key="1">
    <citation type="submission" date="2015-07" db="EMBL/GenBank/DDBJ databases">
        <title>Genome analysis of myxobacterium Chondromyces crocatus Cm c5 reveals a high potential for natural compound synthesis and the genetic basis for the loss of fruiting body formation.</title>
        <authorList>
            <person name="Zaburannyi N."/>
            <person name="Bunk B."/>
            <person name="Maier J."/>
            <person name="Overmann J."/>
            <person name="Mueller R."/>
        </authorList>
    </citation>
    <scope>NUCLEOTIDE SEQUENCE [LARGE SCALE GENOMIC DNA]</scope>
    <source>
        <strain evidence="2 3">Cm c5</strain>
    </source>
</reference>
<dbReference type="OrthoDB" id="236266at2"/>
<dbReference type="AlphaFoldDB" id="A0A0K1EPZ0"/>
<dbReference type="KEGG" id="ccro:CMC5_069390"/>
<name>A0A0K1EPZ0_CHOCO</name>
<protein>
    <recommendedName>
        <fullName evidence="1">DUF2169 domain-containing protein</fullName>
    </recommendedName>
</protein>
<evidence type="ECO:0000259" key="1">
    <source>
        <dbReference type="Pfam" id="PF09937"/>
    </source>
</evidence>
<dbReference type="RefSeq" id="WP_050434296.1">
    <property type="nucleotide sequence ID" value="NZ_CP012159.1"/>
</dbReference>
<keyword evidence="3" id="KW-1185">Reference proteome</keyword>